<comment type="caution">
    <text evidence="5">Lacks conserved residue(s) required for the propagation of feature annotation.</text>
</comment>
<dbReference type="SUPFAM" id="SSF49723">
    <property type="entry name" value="Lipase/lipooxygenase domain (PLAT/LH2 domain)"/>
    <property type="match status" value="1"/>
</dbReference>
<keyword evidence="4" id="KW-0443">Lipid metabolism</keyword>
<dbReference type="GO" id="GO:0034440">
    <property type="term" value="P:lipid oxidation"/>
    <property type="evidence" value="ECO:0007669"/>
    <property type="project" value="InterPro"/>
</dbReference>
<reference evidence="10" key="1">
    <citation type="submission" date="2017-01" db="EMBL/GenBank/DDBJ databases">
        <title>Comparative genomics of anhydrobiosis in the tardigrade Hypsibius dujardini.</title>
        <authorList>
            <person name="Yoshida Y."/>
            <person name="Koutsovoulos G."/>
            <person name="Laetsch D."/>
            <person name="Stevens L."/>
            <person name="Kumar S."/>
            <person name="Horikawa D."/>
            <person name="Ishino K."/>
            <person name="Komine S."/>
            <person name="Tomita M."/>
            <person name="Blaxter M."/>
            <person name="Arakawa K."/>
        </authorList>
    </citation>
    <scope>NUCLEOTIDE SEQUENCE [LARGE SCALE GENOMIC DNA]</scope>
    <source>
        <strain evidence="10">Z151</strain>
    </source>
</reference>
<accession>A0A1W0XEE2</accession>
<dbReference type="PANTHER" id="PTHR11771">
    <property type="entry name" value="LIPOXYGENASE"/>
    <property type="match status" value="1"/>
</dbReference>
<proteinExistence type="predicted"/>
<feature type="region of interest" description="Disordered" evidence="6">
    <location>
        <begin position="614"/>
        <end position="644"/>
    </location>
</feature>
<feature type="domain" description="Lipoxygenase" evidence="8">
    <location>
        <begin position="463"/>
        <end position="644"/>
    </location>
</feature>
<evidence type="ECO:0000259" key="8">
    <source>
        <dbReference type="PROSITE" id="PS51393"/>
    </source>
</evidence>
<dbReference type="PROSITE" id="PS50095">
    <property type="entry name" value="PLAT"/>
    <property type="match status" value="1"/>
</dbReference>
<keyword evidence="10" id="KW-1185">Reference proteome</keyword>
<dbReference type="PROSITE" id="PS00081">
    <property type="entry name" value="LIPOXYGENASE_2"/>
    <property type="match status" value="1"/>
</dbReference>
<organism evidence="9 10">
    <name type="scientific">Hypsibius exemplaris</name>
    <name type="common">Freshwater tardigrade</name>
    <dbReference type="NCBI Taxonomy" id="2072580"/>
    <lineage>
        <taxon>Eukaryota</taxon>
        <taxon>Metazoa</taxon>
        <taxon>Ecdysozoa</taxon>
        <taxon>Tardigrada</taxon>
        <taxon>Eutardigrada</taxon>
        <taxon>Parachela</taxon>
        <taxon>Hypsibioidea</taxon>
        <taxon>Hypsibiidae</taxon>
        <taxon>Hypsibius</taxon>
    </lineage>
</organism>
<dbReference type="SUPFAM" id="SSF48484">
    <property type="entry name" value="Lipoxigenase"/>
    <property type="match status" value="1"/>
</dbReference>
<evidence type="ECO:0000256" key="3">
    <source>
        <dbReference type="ARBA" id="ARBA00023002"/>
    </source>
</evidence>
<dbReference type="Pfam" id="PF00305">
    <property type="entry name" value="Lipoxygenase"/>
    <property type="match status" value="2"/>
</dbReference>
<feature type="domain" description="Lipoxygenase" evidence="8">
    <location>
        <begin position="134"/>
        <end position="449"/>
    </location>
</feature>
<keyword evidence="3" id="KW-0560">Oxidoreductase</keyword>
<dbReference type="EMBL" id="MTYJ01000002">
    <property type="protein sequence ID" value="OQV25731.1"/>
    <property type="molecule type" value="Genomic_DNA"/>
</dbReference>
<evidence type="ECO:0000313" key="10">
    <source>
        <dbReference type="Proteomes" id="UP000192578"/>
    </source>
</evidence>
<sequence length="644" mass="72326">MPLLRSIAIPSTRAILEHIEHHADSAPWIVHIKTGDRKGAGTDATVWAKLADENDFWTQSLKLSTFGVNTHERGQVDTFALKTSDFPPEFGRVIKLELWRESEVPLSTDDWFLEVLTVENIITGGHREQGSVYFYHVNDAVIPQKDQFAQQRQAELVERKKTYQLEQKQPGLPMQAATLPEDEKFSFGYSIGIAIDKRKYLADTRLTALTTGGKSDKWDSLEEVNQMYKFTMPKPGTEAYWKDDAWFGQQRLQGVNPVMIRLATAPLPNLPVDEEKVKQILGGVPLTTAIALKRIFYVDLKIMENLECKDKRVVTAPISMFYLDERREKLLPLAIQLFQKPALDNPIFYPTNEPQTWLLAKMYFNNADANYHQSCTHLGLTHLLMEGVVVCAHRNLSPSHPIFKLLAPHFLYLIAIDELGLKKLISVDGWVDKTLVLGNKGMFELIRRGCDTVAQSSEYLLCYFAETPEEISGDCELQNFGRELVLPQAEKGVGLGGVPITDGCFRSVQEIVDTVSAIISQCSLSHAAANFGQYEEYGYPPNYPTRMNGAIPTKTSGYTEKDIVDQLPTKATTLDVMVISRLLSSRDIIALAIFEVQSLYDTSQRPGCPAVPLRSGGLQHRHQGSQREGHHSLRLRLVGPGMHS</sequence>
<dbReference type="InterPro" id="IPR036226">
    <property type="entry name" value="LipOase_C_sf"/>
</dbReference>
<evidence type="ECO:0000256" key="2">
    <source>
        <dbReference type="ARBA" id="ARBA00022964"/>
    </source>
</evidence>
<dbReference type="AlphaFoldDB" id="A0A1W0XEE2"/>
<dbReference type="PROSITE" id="PS51393">
    <property type="entry name" value="LIPOXYGENASE_3"/>
    <property type="match status" value="2"/>
</dbReference>
<dbReference type="InterPro" id="IPR020834">
    <property type="entry name" value="LipOase_CS"/>
</dbReference>
<dbReference type="GO" id="GO:0016702">
    <property type="term" value="F:oxidoreductase activity, acting on single donors with incorporation of molecular oxygen, incorporation of two atoms of oxygen"/>
    <property type="evidence" value="ECO:0007669"/>
    <property type="project" value="InterPro"/>
</dbReference>
<dbReference type="InterPro" id="IPR001024">
    <property type="entry name" value="PLAT/LH2_dom"/>
</dbReference>
<dbReference type="InterPro" id="IPR000907">
    <property type="entry name" value="LipOase"/>
</dbReference>
<evidence type="ECO:0000256" key="4">
    <source>
        <dbReference type="ARBA" id="ARBA00023098"/>
    </source>
</evidence>
<evidence type="ECO:0000313" key="9">
    <source>
        <dbReference type="EMBL" id="OQV25731.1"/>
    </source>
</evidence>
<keyword evidence="1" id="KW-0479">Metal-binding</keyword>
<evidence type="ECO:0000256" key="1">
    <source>
        <dbReference type="ARBA" id="ARBA00022723"/>
    </source>
</evidence>
<dbReference type="Gene3D" id="1.20.245.10">
    <property type="entry name" value="Lipoxygenase-1, Domain 5"/>
    <property type="match status" value="3"/>
</dbReference>
<name>A0A1W0XEE2_HYPEX</name>
<evidence type="ECO:0000259" key="7">
    <source>
        <dbReference type="PROSITE" id="PS50095"/>
    </source>
</evidence>
<evidence type="ECO:0000256" key="5">
    <source>
        <dbReference type="PROSITE-ProRule" id="PRU00152"/>
    </source>
</evidence>
<dbReference type="Gene3D" id="3.10.450.60">
    <property type="match status" value="1"/>
</dbReference>
<dbReference type="CDD" id="cd00113">
    <property type="entry name" value="PLAT"/>
    <property type="match status" value="1"/>
</dbReference>
<dbReference type="GO" id="GO:0046872">
    <property type="term" value="F:metal ion binding"/>
    <property type="evidence" value="ECO:0007669"/>
    <property type="project" value="UniProtKB-KW"/>
</dbReference>
<dbReference type="Proteomes" id="UP000192578">
    <property type="component" value="Unassembled WGS sequence"/>
</dbReference>
<comment type="caution">
    <text evidence="9">The sequence shown here is derived from an EMBL/GenBank/DDBJ whole genome shotgun (WGS) entry which is preliminary data.</text>
</comment>
<keyword evidence="2" id="KW-0223">Dioxygenase</keyword>
<protein>
    <submittedName>
        <fullName evidence="9">Allene oxide synthase-lipoxygenase protein</fullName>
    </submittedName>
</protein>
<gene>
    <name evidence="9" type="ORF">BV898_00661</name>
</gene>
<feature type="domain" description="PLAT" evidence="7">
    <location>
        <begin position="26"/>
        <end position="155"/>
    </location>
</feature>
<evidence type="ECO:0000256" key="6">
    <source>
        <dbReference type="SAM" id="MobiDB-lite"/>
    </source>
</evidence>
<dbReference type="InterPro" id="IPR013819">
    <property type="entry name" value="LipOase_C"/>
</dbReference>
<dbReference type="PRINTS" id="PR00087">
    <property type="entry name" value="LIPOXYGENASE"/>
</dbReference>
<dbReference type="OrthoDB" id="407298at2759"/>
<dbReference type="InterPro" id="IPR036392">
    <property type="entry name" value="PLAT/LH2_dom_sf"/>
</dbReference>
<dbReference type="Gene3D" id="2.40.180.10">
    <property type="entry name" value="Catalase core domain"/>
    <property type="match status" value="1"/>
</dbReference>